<sequence length="155" mass="17668">MPYNEAARSLFDAVPTTLNFNDPKAYTKGKKVIHVGTARDKLMKHKVHETVVTDVRSCEGTHFTLDRNGFQHMNEPTSLNHDDFSDSEVVKKRYWPEVMEILKKATGASHAVYESHLIRRSRWEDVQEEAQQLMQGEGGGGMCQKMDPLRATYVS</sequence>
<dbReference type="RefSeq" id="XP_033675167.1">
    <property type="nucleotide sequence ID" value="XM_033803662.1"/>
</dbReference>
<name>A0A6A6D757_ZASCE</name>
<accession>A0A6A6D757</accession>
<evidence type="ECO:0000313" key="3">
    <source>
        <dbReference type="EMBL" id="KAF2174278.1"/>
    </source>
</evidence>
<dbReference type="GO" id="GO:0016491">
    <property type="term" value="F:oxidoreductase activity"/>
    <property type="evidence" value="ECO:0007669"/>
    <property type="project" value="UniProtKB-KW"/>
</dbReference>
<evidence type="ECO:0000313" key="4">
    <source>
        <dbReference type="Proteomes" id="UP000799537"/>
    </source>
</evidence>
<evidence type="ECO:0000256" key="2">
    <source>
        <dbReference type="ARBA" id="ARBA00023604"/>
    </source>
</evidence>
<evidence type="ECO:0000256" key="1">
    <source>
        <dbReference type="ARBA" id="ARBA00023002"/>
    </source>
</evidence>
<reference evidence="3" key="1">
    <citation type="journal article" date="2020" name="Stud. Mycol.">
        <title>101 Dothideomycetes genomes: a test case for predicting lifestyles and emergence of pathogens.</title>
        <authorList>
            <person name="Haridas S."/>
            <person name="Albert R."/>
            <person name="Binder M."/>
            <person name="Bloem J."/>
            <person name="Labutti K."/>
            <person name="Salamov A."/>
            <person name="Andreopoulos B."/>
            <person name="Baker S."/>
            <person name="Barry K."/>
            <person name="Bills G."/>
            <person name="Bluhm B."/>
            <person name="Cannon C."/>
            <person name="Castanera R."/>
            <person name="Culley D."/>
            <person name="Daum C."/>
            <person name="Ezra D."/>
            <person name="Gonzalez J."/>
            <person name="Henrissat B."/>
            <person name="Kuo A."/>
            <person name="Liang C."/>
            <person name="Lipzen A."/>
            <person name="Lutzoni F."/>
            <person name="Magnuson J."/>
            <person name="Mondo S."/>
            <person name="Nolan M."/>
            <person name="Ohm R."/>
            <person name="Pangilinan J."/>
            <person name="Park H.-J."/>
            <person name="Ramirez L."/>
            <person name="Alfaro M."/>
            <person name="Sun H."/>
            <person name="Tritt A."/>
            <person name="Yoshinaga Y."/>
            <person name="Zwiers L.-H."/>
            <person name="Turgeon B."/>
            <person name="Goodwin S."/>
            <person name="Spatafora J."/>
            <person name="Crous P."/>
            <person name="Grigoriev I."/>
        </authorList>
    </citation>
    <scope>NUCLEOTIDE SEQUENCE</scope>
    <source>
        <strain evidence="3">ATCC 36951</strain>
    </source>
</reference>
<dbReference type="GeneID" id="54556934"/>
<dbReference type="AlphaFoldDB" id="A0A6A6D757"/>
<dbReference type="Proteomes" id="UP000799537">
    <property type="component" value="Unassembled WGS sequence"/>
</dbReference>
<protein>
    <submittedName>
        <fullName evidence="3">Uncharacterized protein</fullName>
    </submittedName>
</protein>
<keyword evidence="1" id="KW-0560">Oxidoreductase</keyword>
<dbReference type="PANTHER" id="PTHR34598">
    <property type="entry name" value="BLL6449 PROTEIN"/>
    <property type="match status" value="1"/>
</dbReference>
<keyword evidence="4" id="KW-1185">Reference proteome</keyword>
<organism evidence="3 4">
    <name type="scientific">Zasmidium cellare ATCC 36951</name>
    <dbReference type="NCBI Taxonomy" id="1080233"/>
    <lineage>
        <taxon>Eukaryota</taxon>
        <taxon>Fungi</taxon>
        <taxon>Dikarya</taxon>
        <taxon>Ascomycota</taxon>
        <taxon>Pezizomycotina</taxon>
        <taxon>Dothideomycetes</taxon>
        <taxon>Dothideomycetidae</taxon>
        <taxon>Mycosphaerellales</taxon>
        <taxon>Mycosphaerellaceae</taxon>
        <taxon>Zasmidium</taxon>
    </lineage>
</organism>
<dbReference type="InterPro" id="IPR044053">
    <property type="entry name" value="AsaB-like"/>
</dbReference>
<dbReference type="EMBL" id="ML993579">
    <property type="protein sequence ID" value="KAF2174278.1"/>
    <property type="molecule type" value="Genomic_DNA"/>
</dbReference>
<comment type="similarity">
    <text evidence="2">Belongs to the asaB hydroxylase/desaturase family.</text>
</comment>
<gene>
    <name evidence="3" type="ORF">M409DRAFT_16542</name>
</gene>
<proteinExistence type="inferred from homology"/>
<dbReference type="OrthoDB" id="412788at2759"/>
<dbReference type="PANTHER" id="PTHR34598:SF3">
    <property type="entry name" value="OXIDOREDUCTASE AN1597"/>
    <property type="match status" value="1"/>
</dbReference>